<keyword evidence="1" id="KW-0804">Transcription</keyword>
<feature type="domain" description="HTH HARE-type" evidence="3">
    <location>
        <begin position="100"/>
        <end position="174"/>
    </location>
</feature>
<accession>A0A1Q2MFD6</accession>
<name>A0A1Q2MFD6_9BACT</name>
<dbReference type="EMBL" id="CP019646">
    <property type="protein sequence ID" value="AQQ71406.1"/>
    <property type="molecule type" value="Genomic_DNA"/>
</dbReference>
<reference evidence="5" key="1">
    <citation type="submission" date="2017-02" db="EMBL/GenBank/DDBJ databases">
        <title>Comparative genomics and description of representatives of a novel lineage of planctomycetes thriving in anoxic sediments.</title>
        <authorList>
            <person name="Spring S."/>
            <person name="Bunk B."/>
            <person name="Sproer C."/>
        </authorList>
    </citation>
    <scope>NUCLEOTIDE SEQUENCE [LARGE SCALE GENOMIC DNA]</scope>
    <source>
        <strain evidence="5">SM-Chi-D1</strain>
    </source>
</reference>
<dbReference type="KEGG" id="pbas:SMSP2_01780"/>
<keyword evidence="5" id="KW-1185">Reference proteome</keyword>
<evidence type="ECO:0000313" key="5">
    <source>
        <dbReference type="Proteomes" id="UP000188181"/>
    </source>
</evidence>
<dbReference type="AlphaFoldDB" id="A0A1Q2MFD6"/>
<dbReference type="RefSeq" id="WP_146683585.1">
    <property type="nucleotide sequence ID" value="NZ_CP019646.1"/>
</dbReference>
<evidence type="ECO:0000256" key="2">
    <source>
        <dbReference type="SAM" id="MobiDB-lite"/>
    </source>
</evidence>
<evidence type="ECO:0000256" key="1">
    <source>
        <dbReference type="ARBA" id="ARBA00023163"/>
    </source>
</evidence>
<evidence type="ECO:0000313" key="4">
    <source>
        <dbReference type="EMBL" id="AQQ71406.1"/>
    </source>
</evidence>
<dbReference type="PROSITE" id="PS51913">
    <property type="entry name" value="HTH_HARE"/>
    <property type="match status" value="1"/>
</dbReference>
<protein>
    <recommendedName>
        <fullName evidence="3">HTH HARE-type domain-containing protein</fullName>
    </recommendedName>
</protein>
<feature type="compositionally biased region" description="Basic and acidic residues" evidence="2">
    <location>
        <begin position="48"/>
        <end position="73"/>
    </location>
</feature>
<dbReference type="STRING" id="1851148.SMSP2_01780"/>
<organism evidence="4 5">
    <name type="scientific">Limihaloglobus sulfuriphilus</name>
    <dbReference type="NCBI Taxonomy" id="1851148"/>
    <lineage>
        <taxon>Bacteria</taxon>
        <taxon>Pseudomonadati</taxon>
        <taxon>Planctomycetota</taxon>
        <taxon>Phycisphaerae</taxon>
        <taxon>Sedimentisphaerales</taxon>
        <taxon>Sedimentisphaeraceae</taxon>
        <taxon>Limihaloglobus</taxon>
    </lineage>
</organism>
<dbReference type="GO" id="GO:0006355">
    <property type="term" value="P:regulation of DNA-templated transcription"/>
    <property type="evidence" value="ECO:0007669"/>
    <property type="project" value="InterPro"/>
</dbReference>
<dbReference type="OrthoDB" id="292347at2"/>
<feature type="region of interest" description="Disordered" evidence="2">
    <location>
        <begin position="37"/>
        <end position="99"/>
    </location>
</feature>
<evidence type="ECO:0000259" key="3">
    <source>
        <dbReference type="PROSITE" id="PS51913"/>
    </source>
</evidence>
<dbReference type="Pfam" id="PF05066">
    <property type="entry name" value="HARE-HTH"/>
    <property type="match status" value="1"/>
</dbReference>
<feature type="compositionally biased region" description="Basic residues" evidence="2">
    <location>
        <begin position="74"/>
        <end position="88"/>
    </location>
</feature>
<dbReference type="Proteomes" id="UP000188181">
    <property type="component" value="Chromosome"/>
</dbReference>
<gene>
    <name evidence="4" type="ORF">SMSP2_01780</name>
</gene>
<proteinExistence type="predicted"/>
<dbReference type="InterPro" id="IPR007759">
    <property type="entry name" value="Asxl_HARE-HTH"/>
</dbReference>
<sequence length="174" mass="19007">MKKSEIKINGLYLAKVTNRTVAVKITGKHAKEGWEALNTATGKKVHIKTPERLEGPAEPEKNTEPKAKAEKPKKAPQPKAGKKAKAKPSPKDKQKAPKKASLFEVALIILKDSDMAMSCAAIVEQAMEKDLWKPAKGGKTPANTLYATFLREIKNKGKDALVVKTLPGRFALKK</sequence>